<evidence type="ECO:0000313" key="2">
    <source>
        <dbReference type="Proteomes" id="UP000325315"/>
    </source>
</evidence>
<reference evidence="2" key="1">
    <citation type="journal article" date="2019" name="Plant Biotechnol. J.">
        <title>Genome sequencing of the Australian wild diploid species Gossypium australe highlights disease resistance and delayed gland morphogenesis.</title>
        <authorList>
            <person name="Cai Y."/>
            <person name="Cai X."/>
            <person name="Wang Q."/>
            <person name="Wang P."/>
            <person name="Zhang Y."/>
            <person name="Cai C."/>
            <person name="Xu Y."/>
            <person name="Wang K."/>
            <person name="Zhou Z."/>
            <person name="Wang C."/>
            <person name="Geng S."/>
            <person name="Li B."/>
            <person name="Dong Q."/>
            <person name="Hou Y."/>
            <person name="Wang H."/>
            <person name="Ai P."/>
            <person name="Liu Z."/>
            <person name="Yi F."/>
            <person name="Sun M."/>
            <person name="An G."/>
            <person name="Cheng J."/>
            <person name="Zhang Y."/>
            <person name="Shi Q."/>
            <person name="Xie Y."/>
            <person name="Shi X."/>
            <person name="Chang Y."/>
            <person name="Huang F."/>
            <person name="Chen Y."/>
            <person name="Hong S."/>
            <person name="Mi L."/>
            <person name="Sun Q."/>
            <person name="Zhang L."/>
            <person name="Zhou B."/>
            <person name="Peng R."/>
            <person name="Zhang X."/>
            <person name="Liu F."/>
        </authorList>
    </citation>
    <scope>NUCLEOTIDE SEQUENCE [LARGE SCALE GENOMIC DNA]</scope>
    <source>
        <strain evidence="2">cv. PA1801</strain>
    </source>
</reference>
<dbReference type="EMBL" id="SMMG02000006">
    <property type="protein sequence ID" value="KAA3469583.1"/>
    <property type="molecule type" value="Genomic_DNA"/>
</dbReference>
<gene>
    <name evidence="1" type="ORF">EPI10_015355</name>
</gene>
<accession>A0A5B6VKI7</accession>
<protein>
    <submittedName>
        <fullName evidence="1">Pheophytinase, chloroplastic-like</fullName>
    </submittedName>
</protein>
<dbReference type="Proteomes" id="UP000325315">
    <property type="component" value="Unassembled WGS sequence"/>
</dbReference>
<name>A0A5B6VKI7_9ROSI</name>
<dbReference type="PANTHER" id="PTHR47481">
    <property type="match status" value="1"/>
</dbReference>
<sequence length="169" mass="18666">MANSTDSTSIDHSSPLFSNSHLIQSFPFHDTVKLDEKSFVQWQQHVRLISEGYELLGFLESTLPVPPRFVASPNGALTPNPDASTFVQQDKLLASWLLSTTSASLLSCFTAAKMACDVWTIANRLFAASTGAKVPHVRYELHSVTKGFFVPKFGRYTVGDRKSPNTNDE</sequence>
<keyword evidence="2" id="KW-1185">Reference proteome</keyword>
<evidence type="ECO:0000313" key="1">
    <source>
        <dbReference type="EMBL" id="KAA3469583.1"/>
    </source>
</evidence>
<dbReference type="PANTHER" id="PTHR47481:SF10">
    <property type="entry name" value="COPIA-LIKE POLYPROTEIN_RETROTRANSPOSON"/>
    <property type="match status" value="1"/>
</dbReference>
<dbReference type="AlphaFoldDB" id="A0A5B6VKI7"/>
<organism evidence="1 2">
    <name type="scientific">Gossypium australe</name>
    <dbReference type="NCBI Taxonomy" id="47621"/>
    <lineage>
        <taxon>Eukaryota</taxon>
        <taxon>Viridiplantae</taxon>
        <taxon>Streptophyta</taxon>
        <taxon>Embryophyta</taxon>
        <taxon>Tracheophyta</taxon>
        <taxon>Spermatophyta</taxon>
        <taxon>Magnoliopsida</taxon>
        <taxon>eudicotyledons</taxon>
        <taxon>Gunneridae</taxon>
        <taxon>Pentapetalae</taxon>
        <taxon>rosids</taxon>
        <taxon>malvids</taxon>
        <taxon>Malvales</taxon>
        <taxon>Malvaceae</taxon>
        <taxon>Malvoideae</taxon>
        <taxon>Gossypium</taxon>
    </lineage>
</organism>
<comment type="caution">
    <text evidence="1">The sequence shown here is derived from an EMBL/GenBank/DDBJ whole genome shotgun (WGS) entry which is preliminary data.</text>
</comment>
<dbReference type="OrthoDB" id="1000386at2759"/>
<proteinExistence type="predicted"/>